<accession>A0A2I2FZY6</accession>
<evidence type="ECO:0000313" key="2">
    <source>
        <dbReference type="EMBL" id="PLB46183.1"/>
    </source>
</evidence>
<dbReference type="AlphaFoldDB" id="A0A2I2FZY6"/>
<evidence type="ECO:0000256" key="1">
    <source>
        <dbReference type="SAM" id="Phobius"/>
    </source>
</evidence>
<dbReference type="VEuPathDB" id="FungiDB:P170DRAFT_262402"/>
<keyword evidence="1" id="KW-0472">Membrane</keyword>
<keyword evidence="1" id="KW-0812">Transmembrane</keyword>
<comment type="caution">
    <text evidence="2">The sequence shown here is derived from an EMBL/GenBank/DDBJ whole genome shotgun (WGS) entry which is preliminary data.</text>
</comment>
<dbReference type="Proteomes" id="UP000234275">
    <property type="component" value="Unassembled WGS sequence"/>
</dbReference>
<protein>
    <submittedName>
        <fullName evidence="2">Uncharacterized protein</fullName>
    </submittedName>
</protein>
<feature type="transmembrane region" description="Helical" evidence="1">
    <location>
        <begin position="34"/>
        <end position="55"/>
    </location>
</feature>
<gene>
    <name evidence="2" type="ORF">P170DRAFT_262402</name>
</gene>
<proteinExistence type="predicted"/>
<dbReference type="RefSeq" id="XP_024701485.1">
    <property type="nucleotide sequence ID" value="XM_024843087.1"/>
</dbReference>
<dbReference type="GeneID" id="36550786"/>
<name>A0A2I2FZY6_9EURO</name>
<sequence>MRKKPRLIRWRSGCLNAWAECAVISPQRMRRISMFLWGKLAVFGGYCTLLCLSIHREKQCRIIPVLSLRHVAQASAAPEIGIVQRRRRAHWPAIIR</sequence>
<dbReference type="EMBL" id="MSFO01000007">
    <property type="protein sequence ID" value="PLB46183.1"/>
    <property type="molecule type" value="Genomic_DNA"/>
</dbReference>
<organism evidence="2 3">
    <name type="scientific">Aspergillus steynii IBT 23096</name>
    <dbReference type="NCBI Taxonomy" id="1392250"/>
    <lineage>
        <taxon>Eukaryota</taxon>
        <taxon>Fungi</taxon>
        <taxon>Dikarya</taxon>
        <taxon>Ascomycota</taxon>
        <taxon>Pezizomycotina</taxon>
        <taxon>Eurotiomycetes</taxon>
        <taxon>Eurotiomycetidae</taxon>
        <taxon>Eurotiales</taxon>
        <taxon>Aspergillaceae</taxon>
        <taxon>Aspergillus</taxon>
        <taxon>Aspergillus subgen. Circumdati</taxon>
    </lineage>
</organism>
<keyword evidence="1" id="KW-1133">Transmembrane helix</keyword>
<reference evidence="2 3" key="1">
    <citation type="submission" date="2016-12" db="EMBL/GenBank/DDBJ databases">
        <title>The genomes of Aspergillus section Nigri reveals drivers in fungal speciation.</title>
        <authorList>
            <consortium name="DOE Joint Genome Institute"/>
            <person name="Vesth T.C."/>
            <person name="Nybo J."/>
            <person name="Theobald S."/>
            <person name="Brandl J."/>
            <person name="Frisvad J.C."/>
            <person name="Nielsen K.F."/>
            <person name="Lyhne E.K."/>
            <person name="Kogle M.E."/>
            <person name="Kuo A."/>
            <person name="Riley R."/>
            <person name="Clum A."/>
            <person name="Nolan M."/>
            <person name="Lipzen A."/>
            <person name="Salamov A."/>
            <person name="Henrissat B."/>
            <person name="Wiebenga A."/>
            <person name="De Vries R.P."/>
            <person name="Grigoriev I.V."/>
            <person name="Mortensen U.H."/>
            <person name="Andersen M.R."/>
            <person name="Baker S.E."/>
        </authorList>
    </citation>
    <scope>NUCLEOTIDE SEQUENCE [LARGE SCALE GENOMIC DNA]</scope>
    <source>
        <strain evidence="2 3">IBT 23096</strain>
    </source>
</reference>
<keyword evidence="3" id="KW-1185">Reference proteome</keyword>
<evidence type="ECO:0000313" key="3">
    <source>
        <dbReference type="Proteomes" id="UP000234275"/>
    </source>
</evidence>